<evidence type="ECO:0000313" key="2">
    <source>
        <dbReference type="Proteomes" id="UP000765509"/>
    </source>
</evidence>
<reference evidence="1" key="1">
    <citation type="submission" date="2021-03" db="EMBL/GenBank/DDBJ databases">
        <title>Draft genome sequence of rust myrtle Austropuccinia psidii MF-1, a brazilian biotype.</title>
        <authorList>
            <person name="Quecine M.C."/>
            <person name="Pachon D.M.R."/>
            <person name="Bonatelli M.L."/>
            <person name="Correr F.H."/>
            <person name="Franceschini L.M."/>
            <person name="Leite T.F."/>
            <person name="Margarido G.R.A."/>
            <person name="Almeida C.A."/>
            <person name="Ferrarezi J.A."/>
            <person name="Labate C.A."/>
        </authorList>
    </citation>
    <scope>NUCLEOTIDE SEQUENCE</scope>
    <source>
        <strain evidence="1">MF-1</strain>
    </source>
</reference>
<accession>A0A9Q3BZ55</accession>
<gene>
    <name evidence="1" type="ORF">O181_013398</name>
</gene>
<dbReference type="Proteomes" id="UP000765509">
    <property type="component" value="Unassembled WGS sequence"/>
</dbReference>
<name>A0A9Q3BZ55_9BASI</name>
<keyword evidence="2" id="KW-1185">Reference proteome</keyword>
<protein>
    <submittedName>
        <fullName evidence="1">Uncharacterized protein</fullName>
    </submittedName>
</protein>
<evidence type="ECO:0000313" key="1">
    <source>
        <dbReference type="EMBL" id="MBW0473683.1"/>
    </source>
</evidence>
<sequence>MKTPNRHMLRWQRAIQEYRGKMTIAHKSGDIHRNSDGLSRWEVANTSDNPAYVPAEAVPQITIEGINITDIGTEFCEEVRDYYKEKKNCHILTSLLDKDCKDTALVNLPDEIWKHLYSEGIF</sequence>
<comment type="caution">
    <text evidence="1">The sequence shown here is derived from an EMBL/GenBank/DDBJ whole genome shotgun (WGS) entry which is preliminary data.</text>
</comment>
<organism evidence="1 2">
    <name type="scientific">Austropuccinia psidii MF-1</name>
    <dbReference type="NCBI Taxonomy" id="1389203"/>
    <lineage>
        <taxon>Eukaryota</taxon>
        <taxon>Fungi</taxon>
        <taxon>Dikarya</taxon>
        <taxon>Basidiomycota</taxon>
        <taxon>Pucciniomycotina</taxon>
        <taxon>Pucciniomycetes</taxon>
        <taxon>Pucciniales</taxon>
        <taxon>Sphaerophragmiaceae</taxon>
        <taxon>Austropuccinia</taxon>
    </lineage>
</organism>
<dbReference type="AlphaFoldDB" id="A0A9Q3BZ55"/>
<dbReference type="EMBL" id="AVOT02003494">
    <property type="protein sequence ID" value="MBW0473683.1"/>
    <property type="molecule type" value="Genomic_DNA"/>
</dbReference>
<proteinExistence type="predicted"/>